<reference evidence="3 4" key="1">
    <citation type="submission" date="2023-07" db="EMBL/GenBank/DDBJ databases">
        <title>Sorghum-associated microbial communities from plants grown in Nebraska, USA.</title>
        <authorList>
            <person name="Schachtman D."/>
        </authorList>
    </citation>
    <scope>NUCLEOTIDE SEQUENCE [LARGE SCALE GENOMIC DNA]</scope>
    <source>
        <strain evidence="3 4">3773</strain>
    </source>
</reference>
<keyword evidence="2" id="KW-0732">Signal</keyword>
<sequence length="163" mass="18096">MKRNYLTIAMLFLFTVTLSSCNKDDDSKGEGETTDELVGQDGNPRFNLQFTNPENVDLDLYVQTPSGAIIFYGNLSADQGTLDVDCLCEDCPQGPNENIFWENGTAPSGTYKFWVDYFGACNEDGASSNFTLRVVRNGVVLQTKTGTMNAEGTTQQWTFEHEN</sequence>
<feature type="signal peptide" evidence="2">
    <location>
        <begin position="1"/>
        <end position="22"/>
    </location>
</feature>
<evidence type="ECO:0000313" key="3">
    <source>
        <dbReference type="EMBL" id="MDR6969351.1"/>
    </source>
</evidence>
<feature type="region of interest" description="Disordered" evidence="1">
    <location>
        <begin position="23"/>
        <end position="44"/>
    </location>
</feature>
<comment type="caution">
    <text evidence="3">The sequence shown here is derived from an EMBL/GenBank/DDBJ whole genome shotgun (WGS) entry which is preliminary data.</text>
</comment>
<evidence type="ECO:0000256" key="1">
    <source>
        <dbReference type="SAM" id="MobiDB-lite"/>
    </source>
</evidence>
<name>A0ABU1TU33_9FLAO</name>
<dbReference type="EMBL" id="JAVDVI010000019">
    <property type="protein sequence ID" value="MDR6969351.1"/>
    <property type="molecule type" value="Genomic_DNA"/>
</dbReference>
<feature type="chain" id="PRO_5045648027" evidence="2">
    <location>
        <begin position="23"/>
        <end position="163"/>
    </location>
</feature>
<evidence type="ECO:0000313" key="4">
    <source>
        <dbReference type="Proteomes" id="UP001255185"/>
    </source>
</evidence>
<gene>
    <name evidence="3" type="ORF">J2X31_003382</name>
</gene>
<dbReference type="PROSITE" id="PS51257">
    <property type="entry name" value="PROKAR_LIPOPROTEIN"/>
    <property type="match status" value="1"/>
</dbReference>
<proteinExistence type="predicted"/>
<evidence type="ECO:0000256" key="2">
    <source>
        <dbReference type="SAM" id="SignalP"/>
    </source>
</evidence>
<keyword evidence="4" id="KW-1185">Reference proteome</keyword>
<dbReference type="Proteomes" id="UP001255185">
    <property type="component" value="Unassembled WGS sequence"/>
</dbReference>
<organism evidence="3 4">
    <name type="scientific">Flavobacterium arsenatis</name>
    <dbReference type="NCBI Taxonomy" id="1484332"/>
    <lineage>
        <taxon>Bacteria</taxon>
        <taxon>Pseudomonadati</taxon>
        <taxon>Bacteroidota</taxon>
        <taxon>Flavobacteriia</taxon>
        <taxon>Flavobacteriales</taxon>
        <taxon>Flavobacteriaceae</taxon>
        <taxon>Flavobacterium</taxon>
    </lineage>
</organism>
<dbReference type="RefSeq" id="WP_310028307.1">
    <property type="nucleotide sequence ID" value="NZ_JAVDVI010000019.1"/>
</dbReference>
<accession>A0ABU1TU33</accession>
<protein>
    <submittedName>
        <fullName evidence="3">Uncharacterized protein YfaP (DUF2135 family)</fullName>
    </submittedName>
</protein>